<protein>
    <submittedName>
        <fullName evidence="1">GSDA2 protein</fullName>
    </submittedName>
</protein>
<feature type="non-terminal residue" evidence="1">
    <location>
        <position position="1"/>
    </location>
</feature>
<dbReference type="EMBL" id="VYXE01016310">
    <property type="protein sequence ID" value="NWT30941.1"/>
    <property type="molecule type" value="Genomic_DNA"/>
</dbReference>
<gene>
    <name evidence="1" type="primary">Gsdma2</name>
    <name evidence="1" type="ORF">CARCAR_R12755</name>
</gene>
<reference evidence="1 2" key="1">
    <citation type="submission" date="2019-09" db="EMBL/GenBank/DDBJ databases">
        <title>Bird 10,000 Genomes (B10K) Project - Family phase.</title>
        <authorList>
            <person name="Zhang G."/>
        </authorList>
    </citation>
    <scope>NUCLEOTIDE SEQUENCE [LARGE SCALE GENOMIC DNA]</scope>
    <source>
        <strain evidence="1">B10K-DU-001-69</strain>
        <tissue evidence="1">Muscle</tissue>
    </source>
</reference>
<accession>A0A7K5MJN3</accession>
<evidence type="ECO:0000313" key="1">
    <source>
        <dbReference type="EMBL" id="NWT30941.1"/>
    </source>
</evidence>
<keyword evidence="2" id="KW-1185">Reference proteome</keyword>
<name>A0A7K5MJN3_CARCD</name>
<organism evidence="1 2">
    <name type="scientific">Cardinalis cardinalis</name>
    <name type="common">Northern cardinal</name>
    <dbReference type="NCBI Taxonomy" id="98964"/>
    <lineage>
        <taxon>Eukaryota</taxon>
        <taxon>Metazoa</taxon>
        <taxon>Chordata</taxon>
        <taxon>Craniata</taxon>
        <taxon>Vertebrata</taxon>
        <taxon>Euteleostomi</taxon>
        <taxon>Archelosauria</taxon>
        <taxon>Archosauria</taxon>
        <taxon>Dinosauria</taxon>
        <taxon>Saurischia</taxon>
        <taxon>Theropoda</taxon>
        <taxon>Coelurosauria</taxon>
        <taxon>Aves</taxon>
        <taxon>Neognathae</taxon>
        <taxon>Neoaves</taxon>
        <taxon>Telluraves</taxon>
        <taxon>Australaves</taxon>
        <taxon>Passeriformes</taxon>
        <taxon>Cardinalidae</taxon>
        <taxon>Cardinalis</taxon>
    </lineage>
</organism>
<sequence>TQFISAELTEDQLLLLLESLERKIVSQQLNLVRTHITLGSFQGGTDYFNSNLLKPNLLFENLWPLLVDPGLLSFPHKEDQMLTIALVELSGVQLQENGSAVPRDKPFEAVAALLVALYALHLLSG</sequence>
<proteinExistence type="predicted"/>
<comment type="caution">
    <text evidence="1">The sequence shown here is derived from an EMBL/GenBank/DDBJ whole genome shotgun (WGS) entry which is preliminary data.</text>
</comment>
<feature type="non-terminal residue" evidence="1">
    <location>
        <position position="125"/>
    </location>
</feature>
<evidence type="ECO:0000313" key="2">
    <source>
        <dbReference type="Proteomes" id="UP000583740"/>
    </source>
</evidence>
<dbReference type="AlphaFoldDB" id="A0A7K5MJN3"/>
<dbReference type="Proteomes" id="UP000583740">
    <property type="component" value="Unassembled WGS sequence"/>
</dbReference>